<evidence type="ECO:0000313" key="1">
    <source>
        <dbReference type="EnsemblPlants" id="AET1Gv20149900.8"/>
    </source>
</evidence>
<proteinExistence type="predicted"/>
<reference evidence="2" key="1">
    <citation type="journal article" date="2014" name="Science">
        <title>Ancient hybridizations among the ancestral genomes of bread wheat.</title>
        <authorList>
            <consortium name="International Wheat Genome Sequencing Consortium,"/>
            <person name="Marcussen T."/>
            <person name="Sandve S.R."/>
            <person name="Heier L."/>
            <person name="Spannagl M."/>
            <person name="Pfeifer M."/>
            <person name="Jakobsen K.S."/>
            <person name="Wulff B.B."/>
            <person name="Steuernagel B."/>
            <person name="Mayer K.F."/>
            <person name="Olsen O.A."/>
        </authorList>
    </citation>
    <scope>NUCLEOTIDE SEQUENCE [LARGE SCALE GENOMIC DNA]</scope>
    <source>
        <strain evidence="2">cv. AL8/78</strain>
    </source>
</reference>
<reference evidence="1" key="4">
    <citation type="submission" date="2019-03" db="UniProtKB">
        <authorList>
            <consortium name="EnsemblPlants"/>
        </authorList>
    </citation>
    <scope>IDENTIFICATION</scope>
</reference>
<reference evidence="2" key="2">
    <citation type="journal article" date="2017" name="Nat. Plants">
        <title>The Aegilops tauschii genome reveals multiple impacts of transposons.</title>
        <authorList>
            <person name="Zhao G."/>
            <person name="Zou C."/>
            <person name="Li K."/>
            <person name="Wang K."/>
            <person name="Li T."/>
            <person name="Gao L."/>
            <person name="Zhang X."/>
            <person name="Wang H."/>
            <person name="Yang Z."/>
            <person name="Liu X."/>
            <person name="Jiang W."/>
            <person name="Mao L."/>
            <person name="Kong X."/>
            <person name="Jiao Y."/>
            <person name="Jia J."/>
        </authorList>
    </citation>
    <scope>NUCLEOTIDE SEQUENCE [LARGE SCALE GENOMIC DNA]</scope>
    <source>
        <strain evidence="2">cv. AL8/78</strain>
    </source>
</reference>
<evidence type="ECO:0000313" key="2">
    <source>
        <dbReference type="Proteomes" id="UP000015105"/>
    </source>
</evidence>
<accession>A0A452XT63</accession>
<dbReference type="AlphaFoldDB" id="A0A452XT63"/>
<dbReference type="EnsemblPlants" id="AET1Gv20149900.8">
    <property type="protein sequence ID" value="AET1Gv20149900.8"/>
    <property type="gene ID" value="AET1Gv20149900"/>
</dbReference>
<name>A0A452XT63_AEGTS</name>
<dbReference type="Gramene" id="AET1Gv20149900.8">
    <property type="protein sequence ID" value="AET1Gv20149900.8"/>
    <property type="gene ID" value="AET1Gv20149900"/>
</dbReference>
<organism evidence="1 2">
    <name type="scientific">Aegilops tauschii subsp. strangulata</name>
    <name type="common">Goatgrass</name>
    <dbReference type="NCBI Taxonomy" id="200361"/>
    <lineage>
        <taxon>Eukaryota</taxon>
        <taxon>Viridiplantae</taxon>
        <taxon>Streptophyta</taxon>
        <taxon>Embryophyta</taxon>
        <taxon>Tracheophyta</taxon>
        <taxon>Spermatophyta</taxon>
        <taxon>Magnoliopsida</taxon>
        <taxon>Liliopsida</taxon>
        <taxon>Poales</taxon>
        <taxon>Poaceae</taxon>
        <taxon>BOP clade</taxon>
        <taxon>Pooideae</taxon>
        <taxon>Triticodae</taxon>
        <taxon>Triticeae</taxon>
        <taxon>Triticinae</taxon>
        <taxon>Aegilops</taxon>
    </lineage>
</organism>
<keyword evidence="2" id="KW-1185">Reference proteome</keyword>
<protein>
    <submittedName>
        <fullName evidence="1">Uncharacterized protein</fullName>
    </submittedName>
</protein>
<sequence length="48" mass="5559">PWRGYEMRGSLDPSSSSRWTEAVVDGCMSSARWRLEKELLLLSKVKIF</sequence>
<reference evidence="1" key="3">
    <citation type="journal article" date="2017" name="Nature">
        <title>Genome sequence of the progenitor of the wheat D genome Aegilops tauschii.</title>
        <authorList>
            <person name="Luo M.C."/>
            <person name="Gu Y.Q."/>
            <person name="Puiu D."/>
            <person name="Wang H."/>
            <person name="Twardziok S.O."/>
            <person name="Deal K.R."/>
            <person name="Huo N."/>
            <person name="Zhu T."/>
            <person name="Wang L."/>
            <person name="Wang Y."/>
            <person name="McGuire P.E."/>
            <person name="Liu S."/>
            <person name="Long H."/>
            <person name="Ramasamy R.K."/>
            <person name="Rodriguez J.C."/>
            <person name="Van S.L."/>
            <person name="Yuan L."/>
            <person name="Wang Z."/>
            <person name="Xia Z."/>
            <person name="Xiao L."/>
            <person name="Anderson O.D."/>
            <person name="Ouyang S."/>
            <person name="Liang Y."/>
            <person name="Zimin A.V."/>
            <person name="Pertea G."/>
            <person name="Qi P."/>
            <person name="Bennetzen J.L."/>
            <person name="Dai X."/>
            <person name="Dawson M.W."/>
            <person name="Muller H.G."/>
            <person name="Kugler K."/>
            <person name="Rivarola-Duarte L."/>
            <person name="Spannagl M."/>
            <person name="Mayer K.F.X."/>
            <person name="Lu F.H."/>
            <person name="Bevan M.W."/>
            <person name="Leroy P."/>
            <person name="Li P."/>
            <person name="You F.M."/>
            <person name="Sun Q."/>
            <person name="Liu Z."/>
            <person name="Lyons E."/>
            <person name="Wicker T."/>
            <person name="Salzberg S.L."/>
            <person name="Devos K.M."/>
            <person name="Dvorak J."/>
        </authorList>
    </citation>
    <scope>NUCLEOTIDE SEQUENCE [LARGE SCALE GENOMIC DNA]</scope>
    <source>
        <strain evidence="1">cv. AL8/78</strain>
    </source>
</reference>
<dbReference type="Proteomes" id="UP000015105">
    <property type="component" value="Chromosome 1D"/>
</dbReference>
<reference evidence="1" key="5">
    <citation type="journal article" date="2021" name="G3 (Bethesda)">
        <title>Aegilops tauschii genome assembly Aet v5.0 features greater sequence contiguity and improved annotation.</title>
        <authorList>
            <person name="Wang L."/>
            <person name="Zhu T."/>
            <person name="Rodriguez J.C."/>
            <person name="Deal K.R."/>
            <person name="Dubcovsky J."/>
            <person name="McGuire P.E."/>
            <person name="Lux T."/>
            <person name="Spannagl M."/>
            <person name="Mayer K.F.X."/>
            <person name="Baldrich P."/>
            <person name="Meyers B.C."/>
            <person name="Huo N."/>
            <person name="Gu Y.Q."/>
            <person name="Zhou H."/>
            <person name="Devos K.M."/>
            <person name="Bennetzen J.L."/>
            <person name="Unver T."/>
            <person name="Budak H."/>
            <person name="Gulick P.J."/>
            <person name="Galiba G."/>
            <person name="Kalapos B."/>
            <person name="Nelson D.R."/>
            <person name="Li P."/>
            <person name="You F.M."/>
            <person name="Luo M.C."/>
            <person name="Dvorak J."/>
        </authorList>
    </citation>
    <scope>NUCLEOTIDE SEQUENCE [LARGE SCALE GENOMIC DNA]</scope>
    <source>
        <strain evidence="1">cv. AL8/78</strain>
    </source>
</reference>